<keyword evidence="2" id="KW-0472">Membrane</keyword>
<evidence type="ECO:0000313" key="3">
    <source>
        <dbReference type="Proteomes" id="UP000036681"/>
    </source>
</evidence>
<evidence type="ECO:0000256" key="1">
    <source>
        <dbReference type="SAM" id="MobiDB-lite"/>
    </source>
</evidence>
<name>A0A9J2NRB0_ASCLU</name>
<feature type="region of interest" description="Disordered" evidence="1">
    <location>
        <begin position="1"/>
        <end position="24"/>
    </location>
</feature>
<dbReference type="AlphaFoldDB" id="A0A9J2NRB0"/>
<keyword evidence="2" id="KW-1133">Transmembrane helix</keyword>
<sequence length="361" mass="40883">MHGLHCQRADNSRKSTRQGKTADADVTQAHLRRCATQTICDIPWHMLCGNEVLQSAVGSAGADRYVEDIPNEDANTAQEEAERESGTSEERRLAFIITIGIGCMIVAFLAVMFIAYCIYKGSGCCKLLFCIAYDVCWAGSPQMRVPTGCTDVNHTFLWPQDCSLKVESVILCYYRHQFSFLSHIWKQHTDEEYKDYDRIAAYRSSQMSEYHSIFENTIGVGEKEGSHMQPKWTSGHPTGKQMELMSRRSVGSWTKRTQRLNVLLVIRENKRLAMKLMIRQNGSGHATVQSEQEISIQEAHRETSDEVGPRPHDLHFTFTTSENKELFSNFAIVFGKLRGLAANNDRDYPLLPSHSAKQFSA</sequence>
<protein>
    <submittedName>
        <fullName evidence="4">Uncharacterized protein</fullName>
    </submittedName>
</protein>
<keyword evidence="2" id="KW-0812">Transmembrane</keyword>
<proteinExistence type="predicted"/>
<evidence type="ECO:0000313" key="4">
    <source>
        <dbReference type="WBParaSite" id="ALUE_0000003101-mRNA-1"/>
    </source>
</evidence>
<reference evidence="4" key="1">
    <citation type="submission" date="2023-03" db="UniProtKB">
        <authorList>
            <consortium name="WormBaseParasite"/>
        </authorList>
    </citation>
    <scope>IDENTIFICATION</scope>
</reference>
<feature type="transmembrane region" description="Helical" evidence="2">
    <location>
        <begin position="93"/>
        <end position="116"/>
    </location>
</feature>
<organism evidence="3 4">
    <name type="scientific">Ascaris lumbricoides</name>
    <name type="common">Giant roundworm</name>
    <dbReference type="NCBI Taxonomy" id="6252"/>
    <lineage>
        <taxon>Eukaryota</taxon>
        <taxon>Metazoa</taxon>
        <taxon>Ecdysozoa</taxon>
        <taxon>Nematoda</taxon>
        <taxon>Chromadorea</taxon>
        <taxon>Rhabditida</taxon>
        <taxon>Spirurina</taxon>
        <taxon>Ascaridomorpha</taxon>
        <taxon>Ascaridoidea</taxon>
        <taxon>Ascarididae</taxon>
        <taxon>Ascaris</taxon>
    </lineage>
</organism>
<accession>A0A9J2NRB0</accession>
<dbReference type="WBParaSite" id="ALUE_0000003101-mRNA-1">
    <property type="protein sequence ID" value="ALUE_0000003101-mRNA-1"/>
    <property type="gene ID" value="ALUE_0000003101"/>
</dbReference>
<dbReference type="Proteomes" id="UP000036681">
    <property type="component" value="Unplaced"/>
</dbReference>
<keyword evidence="3" id="KW-1185">Reference proteome</keyword>
<evidence type="ECO:0000256" key="2">
    <source>
        <dbReference type="SAM" id="Phobius"/>
    </source>
</evidence>